<dbReference type="CDD" id="cd09911">
    <property type="entry name" value="Lin0431_like"/>
    <property type="match status" value="1"/>
</dbReference>
<dbReference type="Proteomes" id="UP000469523">
    <property type="component" value="Unassembled WGS sequence"/>
</dbReference>
<protein>
    <submittedName>
        <fullName evidence="2">NusG domain II-containing protein</fullName>
    </submittedName>
</protein>
<name>A0A6N7XMW5_9FIRM</name>
<evidence type="ECO:0000313" key="2">
    <source>
        <dbReference type="EMBL" id="MSU02856.1"/>
    </source>
</evidence>
<dbReference type="RefSeq" id="WP_154442081.1">
    <property type="nucleotide sequence ID" value="NZ_JAHLPJ010000001.1"/>
</dbReference>
<dbReference type="Gene3D" id="2.60.320.10">
    <property type="entry name" value="N-utilization substance G protein NusG, insert domain"/>
    <property type="match status" value="1"/>
</dbReference>
<feature type="transmembrane region" description="Helical" evidence="1">
    <location>
        <begin position="6"/>
        <end position="23"/>
    </location>
</feature>
<gene>
    <name evidence="2" type="ORF">FYJ83_15440</name>
</gene>
<organism evidence="2 3">
    <name type="scientific">Tissierella pigra</name>
    <dbReference type="NCBI Taxonomy" id="2607614"/>
    <lineage>
        <taxon>Bacteria</taxon>
        <taxon>Bacillati</taxon>
        <taxon>Bacillota</taxon>
        <taxon>Tissierellia</taxon>
        <taxon>Tissierellales</taxon>
        <taxon>Tissierellaceae</taxon>
        <taxon>Tissierella</taxon>
    </lineage>
</organism>
<sequence length="126" mass="14077">MTKGDKVLIIVIILISVTSLGLIKSKASGYKEKYISIQINGEEYKKIIFDKKIIGKTIPIESEFGFNLLEIGDEQVRVIEASCPDKLDVHQGYISKPGELIVCLPNKLVIEIKGSQENNEVDHISY</sequence>
<keyword evidence="1" id="KW-0472">Membrane</keyword>
<keyword evidence="3" id="KW-1185">Reference proteome</keyword>
<reference evidence="2 3" key="1">
    <citation type="submission" date="2019-09" db="EMBL/GenBank/DDBJ databases">
        <title>In-depth cultivation of the pig gut microbiome towards novel bacterial diversity and tailored functional studies.</title>
        <authorList>
            <person name="Wylensek D."/>
            <person name="Hitch T.C.A."/>
            <person name="Clavel T."/>
        </authorList>
    </citation>
    <scope>NUCLEOTIDE SEQUENCE [LARGE SCALE GENOMIC DNA]</scope>
    <source>
        <strain evidence="2 3">WCA3-693-APC-4?</strain>
    </source>
</reference>
<dbReference type="EMBL" id="VUNQ01000046">
    <property type="protein sequence ID" value="MSU02856.1"/>
    <property type="molecule type" value="Genomic_DNA"/>
</dbReference>
<evidence type="ECO:0000256" key="1">
    <source>
        <dbReference type="SAM" id="Phobius"/>
    </source>
</evidence>
<keyword evidence="1" id="KW-0812">Transmembrane</keyword>
<proteinExistence type="predicted"/>
<evidence type="ECO:0000313" key="3">
    <source>
        <dbReference type="Proteomes" id="UP000469523"/>
    </source>
</evidence>
<comment type="caution">
    <text evidence="2">The sequence shown here is derived from an EMBL/GenBank/DDBJ whole genome shotgun (WGS) entry which is preliminary data.</text>
</comment>
<keyword evidence="1" id="KW-1133">Transmembrane helix</keyword>
<accession>A0A6N7XMW5</accession>
<dbReference type="AlphaFoldDB" id="A0A6N7XMW5"/>
<dbReference type="Pfam" id="PF07009">
    <property type="entry name" value="NusG_II"/>
    <property type="match status" value="1"/>
</dbReference>
<dbReference type="InterPro" id="IPR038690">
    <property type="entry name" value="NusG_2_sf"/>
</dbReference>